<keyword evidence="5" id="KW-0131">Cell cycle</keyword>
<proteinExistence type="inferred from homology"/>
<protein>
    <recommendedName>
        <fullName evidence="6">Anaphase-promoting complex subunit 1 beta-sandwich domain-containing protein</fullName>
    </recommendedName>
</protein>
<dbReference type="STRING" id="675120.N1PFG2"/>
<dbReference type="GO" id="GO:0007091">
    <property type="term" value="P:metaphase/anaphase transition of mitotic cell cycle"/>
    <property type="evidence" value="ECO:0007669"/>
    <property type="project" value="TreeGrafter"/>
</dbReference>
<keyword evidence="8" id="KW-1185">Reference proteome</keyword>
<keyword evidence="2" id="KW-0132">Cell division</keyword>
<dbReference type="eggNOG" id="KOG1858">
    <property type="taxonomic scope" value="Eukaryota"/>
</dbReference>
<evidence type="ECO:0000313" key="7">
    <source>
        <dbReference type="EMBL" id="EME40315.1"/>
    </source>
</evidence>
<dbReference type="Gene3D" id="1.25.10.10">
    <property type="entry name" value="Leucine-rich Repeat Variant"/>
    <property type="match status" value="2"/>
</dbReference>
<evidence type="ECO:0000256" key="5">
    <source>
        <dbReference type="ARBA" id="ARBA00023306"/>
    </source>
</evidence>
<dbReference type="FunFam" id="1.25.10.10:FF:000435">
    <property type="entry name" value="Ubiquitin ligase subunit"/>
    <property type="match status" value="1"/>
</dbReference>
<evidence type="ECO:0000259" key="6">
    <source>
        <dbReference type="Pfam" id="PF21282"/>
    </source>
</evidence>
<comment type="similarity">
    <text evidence="1">Belongs to the APC1 family.</text>
</comment>
<keyword evidence="3" id="KW-0677">Repeat</keyword>
<feature type="domain" description="Anaphase-promoting complex subunit 1 beta-sandwich" evidence="6">
    <location>
        <begin position="629"/>
        <end position="707"/>
    </location>
</feature>
<dbReference type="PANTHER" id="PTHR12827:SF3">
    <property type="entry name" value="ANAPHASE-PROMOTING COMPLEX SUBUNIT 1"/>
    <property type="match status" value="1"/>
</dbReference>
<dbReference type="GO" id="GO:0005680">
    <property type="term" value="C:anaphase-promoting complex"/>
    <property type="evidence" value="ECO:0007669"/>
    <property type="project" value="InterPro"/>
</dbReference>
<name>N1PFG2_DOTSN</name>
<dbReference type="PANTHER" id="PTHR12827">
    <property type="entry name" value="MEIOTIC CHECKPOINT REGULATOR TSG24 FAMILY MEMBER"/>
    <property type="match status" value="1"/>
</dbReference>
<accession>N1PFG2</accession>
<dbReference type="OrthoDB" id="26401at2759"/>
<evidence type="ECO:0000256" key="1">
    <source>
        <dbReference type="ARBA" id="ARBA00010547"/>
    </source>
</evidence>
<keyword evidence="4" id="KW-0498">Mitosis</keyword>
<reference evidence="7 8" key="2">
    <citation type="journal article" date="2012" name="PLoS Pathog.">
        <title>Diverse lifestyles and strategies of plant pathogenesis encoded in the genomes of eighteen Dothideomycetes fungi.</title>
        <authorList>
            <person name="Ohm R.A."/>
            <person name="Feau N."/>
            <person name="Henrissat B."/>
            <person name="Schoch C.L."/>
            <person name="Horwitz B.A."/>
            <person name="Barry K.W."/>
            <person name="Condon B.J."/>
            <person name="Copeland A.C."/>
            <person name="Dhillon B."/>
            <person name="Glaser F."/>
            <person name="Hesse C.N."/>
            <person name="Kosti I."/>
            <person name="LaButti K."/>
            <person name="Lindquist E.A."/>
            <person name="Lucas S."/>
            <person name="Salamov A.A."/>
            <person name="Bradshaw R.E."/>
            <person name="Ciuffetti L."/>
            <person name="Hamelin R.C."/>
            <person name="Kema G.H.J."/>
            <person name="Lawrence C."/>
            <person name="Scott J.A."/>
            <person name="Spatafora J.W."/>
            <person name="Turgeon B.G."/>
            <person name="de Wit P.J.G.M."/>
            <person name="Zhong S."/>
            <person name="Goodwin S.B."/>
            <person name="Grigoriev I.V."/>
        </authorList>
    </citation>
    <scope>NUCLEOTIDE SEQUENCE [LARGE SCALE GENOMIC DNA]</scope>
    <source>
        <strain evidence="8">NZE10 / CBS 128990</strain>
    </source>
</reference>
<dbReference type="GO" id="GO:0060090">
    <property type="term" value="F:molecular adaptor activity"/>
    <property type="evidence" value="ECO:0007669"/>
    <property type="project" value="TreeGrafter"/>
</dbReference>
<dbReference type="InterPro" id="IPR024990">
    <property type="entry name" value="Apc1"/>
</dbReference>
<dbReference type="EMBL" id="KB446544">
    <property type="protein sequence ID" value="EME40315.1"/>
    <property type="molecule type" value="Genomic_DNA"/>
</dbReference>
<dbReference type="GO" id="GO:0070979">
    <property type="term" value="P:protein K11-linked ubiquitination"/>
    <property type="evidence" value="ECO:0007669"/>
    <property type="project" value="TreeGrafter"/>
</dbReference>
<evidence type="ECO:0000256" key="3">
    <source>
        <dbReference type="ARBA" id="ARBA00022737"/>
    </source>
</evidence>
<dbReference type="InterPro" id="IPR048971">
    <property type="entry name" value="Apc1_3rd"/>
</dbReference>
<dbReference type="GO" id="GO:0031145">
    <property type="term" value="P:anaphase-promoting complex-dependent catabolic process"/>
    <property type="evidence" value="ECO:0007669"/>
    <property type="project" value="TreeGrafter"/>
</dbReference>
<dbReference type="AlphaFoldDB" id="N1PFG2"/>
<dbReference type="Proteomes" id="UP000016933">
    <property type="component" value="Unassembled WGS sequence"/>
</dbReference>
<reference evidence="8" key="1">
    <citation type="journal article" date="2012" name="PLoS Genet.">
        <title>The genomes of the fungal plant pathogens Cladosporium fulvum and Dothistroma septosporum reveal adaptation to different hosts and lifestyles but also signatures of common ancestry.</title>
        <authorList>
            <person name="de Wit P.J.G.M."/>
            <person name="van der Burgt A."/>
            <person name="Oekmen B."/>
            <person name="Stergiopoulos I."/>
            <person name="Abd-Elsalam K.A."/>
            <person name="Aerts A.L."/>
            <person name="Bahkali A.H."/>
            <person name="Beenen H.G."/>
            <person name="Chettri P."/>
            <person name="Cox M.P."/>
            <person name="Datema E."/>
            <person name="de Vries R.P."/>
            <person name="Dhillon B."/>
            <person name="Ganley A.R."/>
            <person name="Griffiths S.A."/>
            <person name="Guo Y."/>
            <person name="Hamelin R.C."/>
            <person name="Henrissat B."/>
            <person name="Kabir M.S."/>
            <person name="Jashni M.K."/>
            <person name="Kema G."/>
            <person name="Klaubauf S."/>
            <person name="Lapidus A."/>
            <person name="Levasseur A."/>
            <person name="Lindquist E."/>
            <person name="Mehrabi R."/>
            <person name="Ohm R.A."/>
            <person name="Owen T.J."/>
            <person name="Salamov A."/>
            <person name="Schwelm A."/>
            <person name="Schijlen E."/>
            <person name="Sun H."/>
            <person name="van den Burg H.A."/>
            <person name="van Ham R.C.H.J."/>
            <person name="Zhang S."/>
            <person name="Goodwin S.B."/>
            <person name="Grigoriev I.V."/>
            <person name="Collemare J."/>
            <person name="Bradshaw R.E."/>
        </authorList>
    </citation>
    <scope>NUCLEOTIDE SEQUENCE [LARGE SCALE GENOMIC DNA]</scope>
    <source>
        <strain evidence="8">NZE10 / CBS 128990</strain>
    </source>
</reference>
<dbReference type="HOGENOM" id="CLU_001202_2_1_1"/>
<dbReference type="OMA" id="YEGTAHR"/>
<dbReference type="Pfam" id="PF21282">
    <property type="entry name" value="APC1_3rd"/>
    <property type="match status" value="1"/>
</dbReference>
<evidence type="ECO:0000313" key="8">
    <source>
        <dbReference type="Proteomes" id="UP000016933"/>
    </source>
</evidence>
<evidence type="ECO:0000256" key="4">
    <source>
        <dbReference type="ARBA" id="ARBA00022776"/>
    </source>
</evidence>
<dbReference type="InterPro" id="IPR011989">
    <property type="entry name" value="ARM-like"/>
</dbReference>
<gene>
    <name evidence="7" type="ORF">DOTSEDRAFT_74944</name>
</gene>
<evidence type="ECO:0000256" key="2">
    <source>
        <dbReference type="ARBA" id="ARBA00022618"/>
    </source>
</evidence>
<dbReference type="GO" id="GO:0051301">
    <property type="term" value="P:cell division"/>
    <property type="evidence" value="ECO:0007669"/>
    <property type="project" value="UniProtKB-KW"/>
</dbReference>
<organism evidence="7 8">
    <name type="scientific">Dothistroma septosporum (strain NZE10 / CBS 128990)</name>
    <name type="common">Red band needle blight fungus</name>
    <name type="synonym">Mycosphaerella pini</name>
    <dbReference type="NCBI Taxonomy" id="675120"/>
    <lineage>
        <taxon>Eukaryota</taxon>
        <taxon>Fungi</taxon>
        <taxon>Dikarya</taxon>
        <taxon>Ascomycota</taxon>
        <taxon>Pezizomycotina</taxon>
        <taxon>Dothideomycetes</taxon>
        <taxon>Dothideomycetidae</taxon>
        <taxon>Mycosphaerellales</taxon>
        <taxon>Mycosphaerellaceae</taxon>
        <taxon>Dothistroma</taxon>
    </lineage>
</organism>
<sequence>MITSKAQATAMAKAAPRDLLMNQDVMSACNDHPMPQGKVKERGRLRVSGLIFYEDRRLVDAISMMHFNSLQVAQCPKQPEWDEAVHFEVQRKVMHFVTTRMIALPVGDGMLHFDSQTPLLTERYHLPGFNSSCLMQPMGHTLTTDRSGLTEEKVNWAYFHAGASAGLRISRHAEGIDTSWIAFNRPNDLTNRHAGLLLALGLCGHLRQLAKWLSFKYLTPKHTMTSIGLLLGLSASYLGTMDGLITRMLSVHITRMLPLGAAELNVSPATQTAGLMGIGLLYHNTQHRRMSEIMLSEIESMDVEDPDSGPDPLRDESYRLAAGFALGFINLARGSDLRGLHGMQLPERLLATAVGPRPVHAVHVFDRATAGAVMATALVFMKTGDKAIANKIDIPDTEAQYAHVRPDVLLLRALARHIILWDSIEAKGTREDGYAIWIDENMPTCYKSRTMQVARDFSITRAINSSHIPVFNIYTGLAFALGLKYAGSGNTLARDEILSILKIFYSFEAAEAYFFDAKLGRSALKRCIDVLALAAATVMAGTGDLDTFRWLRRMHGRTDTETTYGSHLAAHLAIGVLFLGGGTFSLGTSNLAVASLLVAFYPLFPMDVHDNRVHLQAFRHLWVFAAEARCIVVEDIDTQRPIHMPIKVLMKDGSRKSMQAPCLLPNLDSIRTVHTDDSAYWRVTLDFLGNPDHLAQFHKDQRVFVRRCPATEAHNSVFAATVAALSDTVSIQASSQQIWDALSSLPAFKDFDRADFELLLPLDIQSSVYSNERSTVVDDRLMLNMAVTSYNSDVLWNLRMLFAWAEKLKREGCGKLRWIGEDVVEALKAGVDERSRSAVA</sequence>